<dbReference type="Proteomes" id="UP001153332">
    <property type="component" value="Unassembled WGS sequence"/>
</dbReference>
<dbReference type="EMBL" id="JAPUUL010002306">
    <property type="protein sequence ID" value="KAJ8125537.1"/>
    <property type="molecule type" value="Genomic_DNA"/>
</dbReference>
<sequence length="307" mass="34956">MGLLVSLGLRRRIEWEPRTLLDWFLESPVQGLIYFIYPIILWLRGNPRETAAEQGAHQDRLSVGHAPTPSGTAAAIQKQIDWLASLPHQHKVLVCGNHDSWFDLKSRTDEDRLGRRAVDLKTLHYLERKSVTLTFKGGRRLNVYGAPDIPECGGPEHAFQYTIDQHPWEGTIPLDTDILVTHGPPMFHRDLSVGCPGLLGEIWRKKPKVHIFGHVHWGRGVEAVYWDDCQRAYESLMSRRKRGPIYDMFPNHRWLDATKVLYYASKAILWQWFWLGGVSEGGVLINAAMQAGTSGKLTDKPPITIEI</sequence>
<comment type="caution">
    <text evidence="1">The sequence shown here is derived from an EMBL/GenBank/DDBJ whole genome shotgun (WGS) entry which is preliminary data.</text>
</comment>
<proteinExistence type="predicted"/>
<keyword evidence="2" id="KW-1185">Reference proteome</keyword>
<gene>
    <name evidence="1" type="ORF">O1611_g8102</name>
</gene>
<evidence type="ECO:0000313" key="1">
    <source>
        <dbReference type="EMBL" id="KAJ8125537.1"/>
    </source>
</evidence>
<protein>
    <submittedName>
        <fullName evidence="1">Uncharacterized protein</fullName>
    </submittedName>
</protein>
<accession>A0ACC2JDS1</accession>
<name>A0ACC2JDS1_9PEZI</name>
<evidence type="ECO:0000313" key="2">
    <source>
        <dbReference type="Proteomes" id="UP001153332"/>
    </source>
</evidence>
<reference evidence="1" key="1">
    <citation type="submission" date="2022-12" db="EMBL/GenBank/DDBJ databases">
        <title>Genome Sequence of Lasiodiplodia mahajangana.</title>
        <authorList>
            <person name="Buettner E."/>
        </authorList>
    </citation>
    <scope>NUCLEOTIDE SEQUENCE</scope>
    <source>
        <strain evidence="1">VT137</strain>
    </source>
</reference>
<organism evidence="1 2">
    <name type="scientific">Lasiodiplodia mahajangana</name>
    <dbReference type="NCBI Taxonomy" id="1108764"/>
    <lineage>
        <taxon>Eukaryota</taxon>
        <taxon>Fungi</taxon>
        <taxon>Dikarya</taxon>
        <taxon>Ascomycota</taxon>
        <taxon>Pezizomycotina</taxon>
        <taxon>Dothideomycetes</taxon>
        <taxon>Dothideomycetes incertae sedis</taxon>
        <taxon>Botryosphaeriales</taxon>
        <taxon>Botryosphaeriaceae</taxon>
        <taxon>Lasiodiplodia</taxon>
    </lineage>
</organism>